<dbReference type="PANTHER" id="PTHR43800:SF1">
    <property type="entry name" value="PEPTIDYL-LYSINE N-ACETYLTRANSFERASE YJAB"/>
    <property type="match status" value="1"/>
</dbReference>
<dbReference type="Proteomes" id="UP000277864">
    <property type="component" value="Unassembled WGS sequence"/>
</dbReference>
<evidence type="ECO:0000313" key="5">
    <source>
        <dbReference type="Proteomes" id="UP000277864"/>
    </source>
</evidence>
<evidence type="ECO:0000259" key="3">
    <source>
        <dbReference type="PROSITE" id="PS51186"/>
    </source>
</evidence>
<evidence type="ECO:0000256" key="1">
    <source>
        <dbReference type="ARBA" id="ARBA00022679"/>
    </source>
</evidence>
<keyword evidence="1 4" id="KW-0808">Transferase</keyword>
<reference evidence="4 5" key="1">
    <citation type="submission" date="2018-03" db="EMBL/GenBank/DDBJ databases">
        <authorList>
            <person name="Gulvik C.A."/>
        </authorList>
    </citation>
    <scope>NUCLEOTIDE SEQUENCE [LARGE SCALE GENOMIC DNA]</scope>
    <source>
        <strain evidence="4 5">JCM 31581</strain>
    </source>
</reference>
<dbReference type="PROSITE" id="PS51186">
    <property type="entry name" value="GNAT"/>
    <property type="match status" value="1"/>
</dbReference>
<protein>
    <submittedName>
        <fullName evidence="4">GNAT family N-acetyltransferase</fullName>
    </submittedName>
</protein>
<dbReference type="EMBL" id="PXZH01000001">
    <property type="protein sequence ID" value="RST90098.1"/>
    <property type="molecule type" value="Genomic_DNA"/>
</dbReference>
<name>A0A429Z8T4_9ENTE</name>
<feature type="domain" description="N-acetyltransferase" evidence="3">
    <location>
        <begin position="3"/>
        <end position="145"/>
    </location>
</feature>
<evidence type="ECO:0000313" key="4">
    <source>
        <dbReference type="EMBL" id="RST90098.1"/>
    </source>
</evidence>
<accession>A0A429Z8T4</accession>
<dbReference type="InterPro" id="IPR016181">
    <property type="entry name" value="Acyl_CoA_acyltransferase"/>
</dbReference>
<dbReference type="GO" id="GO:0016747">
    <property type="term" value="F:acyltransferase activity, transferring groups other than amino-acyl groups"/>
    <property type="evidence" value="ECO:0007669"/>
    <property type="project" value="InterPro"/>
</dbReference>
<dbReference type="CDD" id="cd04301">
    <property type="entry name" value="NAT_SF"/>
    <property type="match status" value="1"/>
</dbReference>
<evidence type="ECO:0000256" key="2">
    <source>
        <dbReference type="ARBA" id="ARBA00023315"/>
    </source>
</evidence>
<dbReference type="PANTHER" id="PTHR43800">
    <property type="entry name" value="PEPTIDYL-LYSINE N-ACETYLTRANSFERASE YJAB"/>
    <property type="match status" value="1"/>
</dbReference>
<dbReference type="SUPFAM" id="SSF55729">
    <property type="entry name" value="Acyl-CoA N-acyltransferases (Nat)"/>
    <property type="match status" value="1"/>
</dbReference>
<organism evidence="4 5">
    <name type="scientific">Vagococcus humatus</name>
    <dbReference type="NCBI Taxonomy" id="1889241"/>
    <lineage>
        <taxon>Bacteria</taxon>
        <taxon>Bacillati</taxon>
        <taxon>Bacillota</taxon>
        <taxon>Bacilli</taxon>
        <taxon>Lactobacillales</taxon>
        <taxon>Enterococcaceae</taxon>
        <taxon>Vagococcus</taxon>
    </lineage>
</organism>
<dbReference type="Gene3D" id="3.40.630.30">
    <property type="match status" value="1"/>
</dbReference>
<gene>
    <name evidence="4" type="ORF">C7P63_03190</name>
</gene>
<keyword evidence="2" id="KW-0012">Acyltransferase</keyword>
<dbReference type="Pfam" id="PF13673">
    <property type="entry name" value="Acetyltransf_10"/>
    <property type="match status" value="1"/>
</dbReference>
<comment type="caution">
    <text evidence="4">The sequence shown here is derived from an EMBL/GenBank/DDBJ whole genome shotgun (WGS) entry which is preliminary data.</text>
</comment>
<dbReference type="RefSeq" id="WP_125942712.1">
    <property type="nucleotide sequence ID" value="NZ_PXZH01000001.1"/>
</dbReference>
<dbReference type="OrthoDB" id="9789605at2"/>
<proteinExistence type="predicted"/>
<keyword evidence="5" id="KW-1185">Reference proteome</keyword>
<sequence length="145" mass="17283">MIEIIKRINQQDLTKLLQIWLETNIEAHDFIDASYWESKYQEVENALPEATLFIYREESSCEIVGFLGLMDDYIAGLFVRKAYQRKGIGKKLLLAVQQERECLELSVYQKNQRAYQFYLSQGFTEVKKSMDEERTEEEISMIWYK</sequence>
<dbReference type="AlphaFoldDB" id="A0A429Z8T4"/>
<dbReference type="InterPro" id="IPR000182">
    <property type="entry name" value="GNAT_dom"/>
</dbReference>